<dbReference type="SUPFAM" id="SSF160527">
    <property type="entry name" value="V-type ATPase subunit E-like"/>
    <property type="match status" value="1"/>
</dbReference>
<dbReference type="EMBL" id="CACRXK020000525">
    <property type="protein sequence ID" value="CAB3982632.1"/>
    <property type="molecule type" value="Genomic_DNA"/>
</dbReference>
<dbReference type="InterPro" id="IPR038495">
    <property type="entry name" value="ATPase_E_C"/>
</dbReference>
<organism evidence="4 5">
    <name type="scientific">Paramuricea clavata</name>
    <name type="common">Red gorgonian</name>
    <name type="synonym">Violescent sea-whip</name>
    <dbReference type="NCBI Taxonomy" id="317549"/>
    <lineage>
        <taxon>Eukaryota</taxon>
        <taxon>Metazoa</taxon>
        <taxon>Cnidaria</taxon>
        <taxon>Anthozoa</taxon>
        <taxon>Octocorallia</taxon>
        <taxon>Malacalcyonacea</taxon>
        <taxon>Plexauridae</taxon>
        <taxon>Paramuricea</taxon>
    </lineage>
</organism>
<evidence type="ECO:0000313" key="4">
    <source>
        <dbReference type="EMBL" id="CAB3982632.1"/>
    </source>
</evidence>
<dbReference type="GO" id="GO:0033178">
    <property type="term" value="C:proton-transporting two-sector ATPase complex, catalytic domain"/>
    <property type="evidence" value="ECO:0007669"/>
    <property type="project" value="InterPro"/>
</dbReference>
<dbReference type="Proteomes" id="UP001152795">
    <property type="component" value="Unassembled WGS sequence"/>
</dbReference>
<name>A0A6S7G1V7_PARCT</name>
<evidence type="ECO:0000256" key="2">
    <source>
        <dbReference type="ARBA" id="ARBA00022448"/>
    </source>
</evidence>
<evidence type="ECO:0000256" key="1">
    <source>
        <dbReference type="ARBA" id="ARBA00005901"/>
    </source>
</evidence>
<dbReference type="Gene3D" id="6.10.250.1620">
    <property type="match status" value="1"/>
</dbReference>
<dbReference type="InterPro" id="IPR002842">
    <property type="entry name" value="ATPase_V1_Esu"/>
</dbReference>
<dbReference type="HAMAP" id="MF_00311">
    <property type="entry name" value="ATP_synth_E_arch"/>
    <property type="match status" value="1"/>
</dbReference>
<dbReference type="PANTHER" id="PTHR45715">
    <property type="entry name" value="ATPASE H+-TRANSPORTING V1 SUBUNIT E1A-RELATED"/>
    <property type="match status" value="1"/>
</dbReference>
<keyword evidence="5" id="KW-1185">Reference proteome</keyword>
<gene>
    <name evidence="4" type="ORF">PACLA_8A039269</name>
</gene>
<accession>A0A6S7G1V7</accession>
<keyword evidence="2" id="KW-0813">Transport</keyword>
<proteinExistence type="inferred from homology"/>
<dbReference type="OrthoDB" id="10263003at2759"/>
<protein>
    <submittedName>
        <fullName evidence="4">V-type proton ATPase subunit E</fullName>
    </submittedName>
</protein>
<sequence>MAAYDNEVQKQIKHMMAFIEQEAKEKAEEIDAKAEEEFNIEKGRLVQQERLKIKTYYEKKEKQVALQKKIQRSNQLNQSRLKILKAKDDHIKQILEEACEKLADVTKDSEKYSSVLLGLITQGLFQLLESEVTIRCRKEDLDLIKKIRDEACSKFKEAAKKDVKINIDENKFLSSNSSGGVDLICRRSTIHVQNTLESRLSLLSGQMLPEIRERLFGKNPSRKFLD</sequence>
<dbReference type="GO" id="GO:0046961">
    <property type="term" value="F:proton-transporting ATPase activity, rotational mechanism"/>
    <property type="evidence" value="ECO:0007669"/>
    <property type="project" value="InterPro"/>
</dbReference>
<reference evidence="4" key="1">
    <citation type="submission" date="2020-04" db="EMBL/GenBank/DDBJ databases">
        <authorList>
            <person name="Alioto T."/>
            <person name="Alioto T."/>
            <person name="Gomez Garrido J."/>
        </authorList>
    </citation>
    <scope>NUCLEOTIDE SEQUENCE</scope>
    <source>
        <strain evidence="4">A484AB</strain>
    </source>
</reference>
<dbReference type="AlphaFoldDB" id="A0A6S7G1V7"/>
<evidence type="ECO:0000313" key="5">
    <source>
        <dbReference type="Proteomes" id="UP001152795"/>
    </source>
</evidence>
<dbReference type="Pfam" id="PF01991">
    <property type="entry name" value="vATP-synt_E"/>
    <property type="match status" value="1"/>
</dbReference>
<keyword evidence="3" id="KW-0406">Ion transport</keyword>
<comment type="similarity">
    <text evidence="1">Belongs to the V-ATPase E subunit family.</text>
</comment>
<dbReference type="Gene3D" id="3.30.2320.30">
    <property type="entry name" value="ATP synthase, E subunit, C-terminal"/>
    <property type="match status" value="1"/>
</dbReference>
<evidence type="ECO:0000256" key="3">
    <source>
        <dbReference type="ARBA" id="ARBA00023065"/>
    </source>
</evidence>
<comment type="caution">
    <text evidence="4">The sequence shown here is derived from an EMBL/GenBank/DDBJ whole genome shotgun (WGS) entry which is preliminary data.</text>
</comment>